<dbReference type="InterPro" id="IPR050280">
    <property type="entry name" value="OMP_Chaperone_SurA"/>
</dbReference>
<dbReference type="Proteomes" id="UP001241603">
    <property type="component" value="Unassembled WGS sequence"/>
</dbReference>
<keyword evidence="4" id="KW-1185">Reference proteome</keyword>
<dbReference type="PANTHER" id="PTHR47637">
    <property type="entry name" value="CHAPERONE SURA"/>
    <property type="match status" value="1"/>
</dbReference>
<feature type="chain" id="PRO_5046784753" evidence="2">
    <location>
        <begin position="29"/>
        <end position="309"/>
    </location>
</feature>
<reference evidence="3 4" key="1">
    <citation type="submission" date="2023-07" db="EMBL/GenBank/DDBJ databases">
        <title>Genomic Encyclopedia of Type Strains, Phase IV (KMG-IV): sequencing the most valuable type-strain genomes for metagenomic binning, comparative biology and taxonomic classification.</title>
        <authorList>
            <person name="Goeker M."/>
        </authorList>
    </citation>
    <scope>NUCLEOTIDE SEQUENCE [LARGE SCALE GENOMIC DNA]</scope>
    <source>
        <strain evidence="3 4">B6-8</strain>
    </source>
</reference>
<gene>
    <name evidence="3" type="ORF">QO014_000134</name>
</gene>
<evidence type="ECO:0000256" key="2">
    <source>
        <dbReference type="SAM" id="SignalP"/>
    </source>
</evidence>
<dbReference type="EMBL" id="JAUSVO010000001">
    <property type="protein sequence ID" value="MDQ0435764.1"/>
    <property type="molecule type" value="Genomic_DNA"/>
</dbReference>
<dbReference type="Gene3D" id="1.10.4030.10">
    <property type="entry name" value="Porin chaperone SurA, peptide-binding domain"/>
    <property type="match status" value="1"/>
</dbReference>
<evidence type="ECO:0000313" key="3">
    <source>
        <dbReference type="EMBL" id="MDQ0435764.1"/>
    </source>
</evidence>
<dbReference type="GO" id="GO:0003755">
    <property type="term" value="F:peptidyl-prolyl cis-trans isomerase activity"/>
    <property type="evidence" value="ECO:0007669"/>
    <property type="project" value="UniProtKB-EC"/>
</dbReference>
<dbReference type="SUPFAM" id="SSF109998">
    <property type="entry name" value="Triger factor/SurA peptide-binding domain-like"/>
    <property type="match status" value="1"/>
</dbReference>
<feature type="signal peptide" evidence="2">
    <location>
        <begin position="1"/>
        <end position="28"/>
    </location>
</feature>
<accession>A0ABU0H2P3</accession>
<proteinExistence type="predicted"/>
<organism evidence="3 4">
    <name type="scientific">Kaistia dalseonensis</name>
    <dbReference type="NCBI Taxonomy" id="410840"/>
    <lineage>
        <taxon>Bacteria</taxon>
        <taxon>Pseudomonadati</taxon>
        <taxon>Pseudomonadota</taxon>
        <taxon>Alphaproteobacteria</taxon>
        <taxon>Hyphomicrobiales</taxon>
        <taxon>Kaistiaceae</taxon>
        <taxon>Kaistia</taxon>
    </lineage>
</organism>
<evidence type="ECO:0000256" key="1">
    <source>
        <dbReference type="ARBA" id="ARBA00022729"/>
    </source>
</evidence>
<name>A0ABU0H2P3_9HYPH</name>
<keyword evidence="3" id="KW-0413">Isomerase</keyword>
<dbReference type="EC" id="5.2.1.8" evidence="3"/>
<sequence length="309" mass="33792">MRTMLRTLVFSLFSIGLGLALLPSVASAQSTIKATVNDQAITSYDVNQRVKLMALFHQKATPKSALDDLIDEAIVQQFATPRKMLPDEAGVNERYAAIAKQVKLPLPQFGKALQQAGVEPETLKKLFRAQMTWATLMRAKIRSQQSNVSEADIQAELAKEGVNMEQATMKEFKLQQIVFVVPKTSPPGSAQRRLGEAEAFRKRFPGCDGSLDLAKSLKGVVVINAGRRDTSQMDTDMADALSSTPAGGTLKPEITDRGVEVIAICSVKEIQSTAGVRAQVEKKLSAAQNQDIEKDFKAELRKNAKIVYN</sequence>
<protein>
    <submittedName>
        <fullName evidence="3">Peptidyl-prolyl cis-trans isomerase SurA</fullName>
        <ecNumber evidence="3">5.2.1.8</ecNumber>
    </submittedName>
</protein>
<dbReference type="InterPro" id="IPR027304">
    <property type="entry name" value="Trigger_fact/SurA_dom_sf"/>
</dbReference>
<comment type="caution">
    <text evidence="3">The sequence shown here is derived from an EMBL/GenBank/DDBJ whole genome shotgun (WGS) entry which is preliminary data.</text>
</comment>
<keyword evidence="1 2" id="KW-0732">Signal</keyword>
<evidence type="ECO:0000313" key="4">
    <source>
        <dbReference type="Proteomes" id="UP001241603"/>
    </source>
</evidence>
<dbReference type="RefSeq" id="WP_266346727.1">
    <property type="nucleotide sequence ID" value="NZ_JAPKNG010000001.1"/>
</dbReference>
<dbReference type="PANTHER" id="PTHR47637:SF1">
    <property type="entry name" value="CHAPERONE SURA"/>
    <property type="match status" value="1"/>
</dbReference>